<organism evidence="3 4">
    <name type="scientific">Ichthyophthirius multifiliis</name>
    <name type="common">White spot disease agent</name>
    <name type="synonym">Ich</name>
    <dbReference type="NCBI Taxonomy" id="5932"/>
    <lineage>
        <taxon>Eukaryota</taxon>
        <taxon>Sar</taxon>
        <taxon>Alveolata</taxon>
        <taxon>Ciliophora</taxon>
        <taxon>Intramacronucleata</taxon>
        <taxon>Oligohymenophorea</taxon>
        <taxon>Hymenostomatida</taxon>
        <taxon>Ophryoglenina</taxon>
        <taxon>Ichthyophthirius</taxon>
    </lineage>
</organism>
<keyword evidence="4" id="KW-1185">Reference proteome</keyword>
<evidence type="ECO:0000259" key="2">
    <source>
        <dbReference type="Pfam" id="PF10192"/>
    </source>
</evidence>
<dbReference type="InterPro" id="IPR019336">
    <property type="entry name" value="GPR180/TMEM145_TM"/>
</dbReference>
<evidence type="ECO:0000313" key="4">
    <source>
        <dbReference type="Proteomes" id="UP000008983"/>
    </source>
</evidence>
<keyword evidence="1" id="KW-0812">Transmembrane</keyword>
<dbReference type="RefSeq" id="XP_004023977.1">
    <property type="nucleotide sequence ID" value="XM_004023928.1"/>
</dbReference>
<gene>
    <name evidence="3" type="ORF">IMG5_202100</name>
</gene>
<dbReference type="Proteomes" id="UP000008983">
    <property type="component" value="Unassembled WGS sequence"/>
</dbReference>
<keyword evidence="1" id="KW-0472">Membrane</keyword>
<dbReference type="GeneID" id="14903139"/>
<sequence>MAIIFILISWGWTINYMELESLDIYVPLAFLIGIIHMIIVGLSRINDDSSHKFHHFDGWVGWVIVLLRFGLFFISFMVLKILIHQLECKRNLLLNNLDFSEVFIF</sequence>
<proteinExistence type="predicted"/>
<dbReference type="AlphaFoldDB" id="G0R627"/>
<dbReference type="InParanoid" id="G0R627"/>
<keyword evidence="1" id="KW-1133">Transmembrane helix</keyword>
<dbReference type="OrthoDB" id="429400at2759"/>
<name>G0R627_ICHMU</name>
<protein>
    <recommendedName>
        <fullName evidence="2">GPR180/TMEM145 transmembrane domain-containing protein</fullName>
    </recommendedName>
</protein>
<dbReference type="GO" id="GO:0007186">
    <property type="term" value="P:G protein-coupled receptor signaling pathway"/>
    <property type="evidence" value="ECO:0007669"/>
    <property type="project" value="InterPro"/>
</dbReference>
<dbReference type="EMBL" id="GL984388">
    <property type="protein sequence ID" value="EGR27093.1"/>
    <property type="molecule type" value="Genomic_DNA"/>
</dbReference>
<feature type="domain" description="GPR180/TMEM145 transmembrane" evidence="2">
    <location>
        <begin position="1"/>
        <end position="78"/>
    </location>
</feature>
<evidence type="ECO:0000256" key="1">
    <source>
        <dbReference type="SAM" id="Phobius"/>
    </source>
</evidence>
<evidence type="ECO:0000313" key="3">
    <source>
        <dbReference type="EMBL" id="EGR27093.1"/>
    </source>
</evidence>
<feature type="transmembrane region" description="Helical" evidence="1">
    <location>
        <begin position="59"/>
        <end position="83"/>
    </location>
</feature>
<dbReference type="Pfam" id="PF10192">
    <property type="entry name" value="GPR180-TMEM145_TM"/>
    <property type="match status" value="1"/>
</dbReference>
<reference evidence="3 4" key="1">
    <citation type="submission" date="2011-07" db="EMBL/GenBank/DDBJ databases">
        <authorList>
            <person name="Coyne R."/>
            <person name="Brami D."/>
            <person name="Johnson J."/>
            <person name="Hostetler J."/>
            <person name="Hannick L."/>
            <person name="Clark T."/>
            <person name="Cassidy-Hanley D."/>
            <person name="Inman J."/>
        </authorList>
    </citation>
    <scope>NUCLEOTIDE SEQUENCE [LARGE SCALE GENOMIC DNA]</scope>
    <source>
        <strain evidence="3 4">G5</strain>
    </source>
</reference>
<feature type="transmembrane region" description="Helical" evidence="1">
    <location>
        <begin position="21"/>
        <end position="39"/>
    </location>
</feature>
<accession>G0R627</accession>
<dbReference type="GO" id="GO:0019236">
    <property type="term" value="P:response to pheromone"/>
    <property type="evidence" value="ECO:0007669"/>
    <property type="project" value="InterPro"/>
</dbReference>